<keyword evidence="2" id="KW-1185">Reference proteome</keyword>
<reference evidence="1 2" key="1">
    <citation type="submission" date="2024-10" db="EMBL/GenBank/DDBJ databases">
        <title>Isolation, draft genome sequencing and identification of Phyllobacterium sp. NSA23, isolated from leaf soil.</title>
        <authorList>
            <person name="Akita H."/>
        </authorList>
    </citation>
    <scope>NUCLEOTIDE SEQUENCE [LARGE SCALE GENOMIC DNA]</scope>
    <source>
        <strain evidence="1 2">NSA23</strain>
    </source>
</reference>
<comment type="caution">
    <text evidence="1">The sequence shown here is derived from an EMBL/GenBank/DDBJ whole genome shotgun (WGS) entry which is preliminary data.</text>
</comment>
<evidence type="ECO:0000313" key="2">
    <source>
        <dbReference type="Proteomes" id="UP001628091"/>
    </source>
</evidence>
<evidence type="ECO:0000313" key="1">
    <source>
        <dbReference type="EMBL" id="GAB1580552.1"/>
    </source>
</evidence>
<organism evidence="1 2">
    <name type="scientific">Phyllobacterium phragmitis</name>
    <dbReference type="NCBI Taxonomy" id="2670329"/>
    <lineage>
        <taxon>Bacteria</taxon>
        <taxon>Pseudomonadati</taxon>
        <taxon>Pseudomonadota</taxon>
        <taxon>Alphaproteobacteria</taxon>
        <taxon>Hyphomicrobiales</taxon>
        <taxon>Phyllobacteriaceae</taxon>
        <taxon>Phyllobacterium</taxon>
    </lineage>
</organism>
<dbReference type="EMBL" id="BAAFZP010000001">
    <property type="protein sequence ID" value="GAB1580552.1"/>
    <property type="molecule type" value="Genomic_DNA"/>
</dbReference>
<dbReference type="Proteomes" id="UP001628091">
    <property type="component" value="Unassembled WGS sequence"/>
</dbReference>
<proteinExistence type="predicted"/>
<gene>
    <name evidence="1" type="ORF">PPNSA23_04950</name>
</gene>
<accession>A0ABQ0GV57</accession>
<protein>
    <submittedName>
        <fullName evidence="1">Uncharacterized protein</fullName>
    </submittedName>
</protein>
<sequence>MQFVADLYDAHGVSFFFIRTIYDSYTPSRHIRKKLPGAPDQAPAEALRQNTLQEIRTVGEWSLLGLYESQMPVEDPQDAFQLMAALED</sequence>
<name>A0ABQ0GV57_9HYPH</name>